<feature type="transmembrane region" description="Helical" evidence="8">
    <location>
        <begin position="884"/>
        <end position="903"/>
    </location>
</feature>
<dbReference type="FunFam" id="1.20.1640.10:FF:000013">
    <property type="entry name" value="PaTched Related family"/>
    <property type="match status" value="1"/>
</dbReference>
<feature type="transmembrane region" description="Helical" evidence="8">
    <location>
        <begin position="380"/>
        <end position="403"/>
    </location>
</feature>
<evidence type="ECO:0000313" key="11">
    <source>
        <dbReference type="WBParaSite" id="L893_g371.t1"/>
    </source>
</evidence>
<keyword evidence="7" id="KW-0325">Glycoprotein</keyword>
<dbReference type="Gene3D" id="1.20.1640.10">
    <property type="entry name" value="Multidrug efflux transporter AcrB transmembrane domain"/>
    <property type="match status" value="2"/>
</dbReference>
<feature type="transmembrane region" description="Helical" evidence="8">
    <location>
        <begin position="350"/>
        <end position="373"/>
    </location>
</feature>
<evidence type="ECO:0000259" key="9">
    <source>
        <dbReference type="PROSITE" id="PS50156"/>
    </source>
</evidence>
<proteinExistence type="inferred from homology"/>
<feature type="transmembrane region" description="Helical" evidence="8">
    <location>
        <begin position="461"/>
        <end position="483"/>
    </location>
</feature>
<dbReference type="GO" id="GO:0006897">
    <property type="term" value="P:endocytosis"/>
    <property type="evidence" value="ECO:0007669"/>
    <property type="project" value="TreeGrafter"/>
</dbReference>
<dbReference type="AlphaFoldDB" id="A0A1I8AAD7"/>
<dbReference type="GO" id="GO:0030659">
    <property type="term" value="C:cytoplasmic vesicle membrane"/>
    <property type="evidence" value="ECO:0007669"/>
    <property type="project" value="TreeGrafter"/>
</dbReference>
<feature type="transmembrane region" description="Helical" evidence="8">
    <location>
        <begin position="808"/>
        <end position="831"/>
    </location>
</feature>
<dbReference type="PANTHER" id="PTHR10796">
    <property type="entry name" value="PATCHED-RELATED"/>
    <property type="match status" value="1"/>
</dbReference>
<feature type="transmembrane region" description="Helical" evidence="8">
    <location>
        <begin position="46"/>
        <end position="68"/>
    </location>
</feature>
<feature type="transmembrane region" description="Helical" evidence="8">
    <location>
        <begin position="780"/>
        <end position="801"/>
    </location>
</feature>
<evidence type="ECO:0000256" key="7">
    <source>
        <dbReference type="ARBA" id="ARBA00023180"/>
    </source>
</evidence>
<feature type="transmembrane region" description="Helical" evidence="8">
    <location>
        <begin position="756"/>
        <end position="774"/>
    </location>
</feature>
<dbReference type="GO" id="GO:0018996">
    <property type="term" value="P:molting cycle, collagen and cuticulin-based cuticle"/>
    <property type="evidence" value="ECO:0007669"/>
    <property type="project" value="TreeGrafter"/>
</dbReference>
<feature type="domain" description="SSD" evidence="9">
    <location>
        <begin position="311"/>
        <end position="483"/>
    </location>
</feature>
<organism evidence="10 11">
    <name type="scientific">Steinernema glaseri</name>
    <dbReference type="NCBI Taxonomy" id="37863"/>
    <lineage>
        <taxon>Eukaryota</taxon>
        <taxon>Metazoa</taxon>
        <taxon>Ecdysozoa</taxon>
        <taxon>Nematoda</taxon>
        <taxon>Chromadorea</taxon>
        <taxon>Rhabditida</taxon>
        <taxon>Tylenchina</taxon>
        <taxon>Panagrolaimomorpha</taxon>
        <taxon>Strongyloidoidea</taxon>
        <taxon>Steinernematidae</taxon>
        <taxon>Steinernema</taxon>
    </lineage>
</organism>
<sequence>MLLKFPTGRDLVNPGVTTEMTLMFPTLDKRLMRLFSFFTEHYLVDYYYVFIIGSVLLTMICGSGFYFVKEQTLLDARKLYTPETSPSWDEERIIGQLWPVRSNEFLPERTFEWNRYLYVVVHGREIGGEGSNDFPNILEDKYLKEIESIEKEIAEKVSFPMKDKWRTNMTAHINNTVSFTDICQNWYGECYRQTNIINLLKHRKELEARGIGVTFPRANTKGSPIYLAFNVGGVTTFENDTIKTAAGMRLWYFPRFDSPELNELSLAWEDAAAEFITKTYADNPLIEVHIKHSRIIDQALTKNANRLKPYFAVTVLVLISFTTFYSMKWTFRTDQGIIPVQVDWLRSKPILALGGVLSSVMAIISGIGFMLWCGMFFAEITLIAPFLVLSIGVDDMFITVAAWHNTEMKWPEKTHEALKKRMVEAMSEAAVAIFITSITDVITFSTGCWTDIIAVRGFCAMTAACMFFTFLYQVTFFGGLMVVSAKTQMAGKNSVVPCIAARDMYAEEESKAKRKCEKYALERKSHGVMSDFFRKTYVPFLLHKATKIFVAFTFVIYLIISIYGLTQMEQGLDYDKLMLKTDPVVRAIGVEIHLFHGGDQIEIAVVNAPNFTLPEVRAKVEKMAEEFETVKYGLGRKGTQLWLREYINYANQTGSYLKDDSLTWERGVYEWSQLFAFYKLWGQDFTWENEGDPDRIRMKSFRFRIGVTEFNNPTDLVKVTAMLREVAERYPELNVISYQQSRPIADQLNVLLPNTLQNDILAIICMAIIALLFIPNPICSFWITTAMVTMEIGVIGMMALWDVKLDPISMITIIMAIGFSIEFSAHITYGFVSNEENLSPKERCIDSLEKLAWPVVHGSMSTILGVLVLAFINSYMVLVFFKTIFLVLLVGVYHALVLLPIVLSDTAPLVDRLNSRFFKENIPKSSTVSKIIVNQ</sequence>
<evidence type="ECO:0000256" key="8">
    <source>
        <dbReference type="SAM" id="Phobius"/>
    </source>
</evidence>
<dbReference type="InterPro" id="IPR051697">
    <property type="entry name" value="Patched_domain-protein"/>
</dbReference>
<evidence type="ECO:0000256" key="6">
    <source>
        <dbReference type="ARBA" id="ARBA00023136"/>
    </source>
</evidence>
<dbReference type="WBParaSite" id="L893_g371.t1">
    <property type="protein sequence ID" value="L893_g371.t1"/>
    <property type="gene ID" value="L893_g371"/>
</dbReference>
<keyword evidence="5 8" id="KW-1133">Transmembrane helix</keyword>
<dbReference type="PANTHER" id="PTHR10796:SF91">
    <property type="entry name" value="SSD DOMAIN-CONTAINING PROTEIN"/>
    <property type="match status" value="1"/>
</dbReference>
<dbReference type="SUPFAM" id="SSF82866">
    <property type="entry name" value="Multidrug efflux transporter AcrB transmembrane domain"/>
    <property type="match status" value="2"/>
</dbReference>
<evidence type="ECO:0000256" key="2">
    <source>
        <dbReference type="ARBA" id="ARBA00005585"/>
    </source>
</evidence>
<feature type="transmembrane region" description="Helical" evidence="8">
    <location>
        <begin position="429"/>
        <end position="449"/>
    </location>
</feature>
<name>A0A1I8AAD7_9BILA</name>
<evidence type="ECO:0000256" key="3">
    <source>
        <dbReference type="ARBA" id="ARBA00022475"/>
    </source>
</evidence>
<evidence type="ECO:0000256" key="1">
    <source>
        <dbReference type="ARBA" id="ARBA00004651"/>
    </source>
</evidence>
<keyword evidence="6 8" id="KW-0472">Membrane</keyword>
<evidence type="ECO:0000256" key="5">
    <source>
        <dbReference type="ARBA" id="ARBA00022989"/>
    </source>
</evidence>
<dbReference type="Pfam" id="PF02460">
    <property type="entry name" value="Patched"/>
    <property type="match status" value="1"/>
</dbReference>
<protein>
    <submittedName>
        <fullName evidence="11">SSD domain-containing protein</fullName>
    </submittedName>
</protein>
<dbReference type="Proteomes" id="UP000095287">
    <property type="component" value="Unplaced"/>
</dbReference>
<comment type="similarity">
    <text evidence="2">Belongs to the patched family.</text>
</comment>
<keyword evidence="4 8" id="KW-0812">Transmembrane</keyword>
<keyword evidence="10" id="KW-1185">Reference proteome</keyword>
<feature type="transmembrane region" description="Helical" evidence="8">
    <location>
        <begin position="310"/>
        <end position="330"/>
    </location>
</feature>
<dbReference type="PROSITE" id="PS50156">
    <property type="entry name" value="SSD"/>
    <property type="match status" value="1"/>
</dbReference>
<dbReference type="GO" id="GO:0005886">
    <property type="term" value="C:plasma membrane"/>
    <property type="evidence" value="ECO:0007669"/>
    <property type="project" value="UniProtKB-SubCell"/>
</dbReference>
<evidence type="ECO:0000256" key="4">
    <source>
        <dbReference type="ARBA" id="ARBA00022692"/>
    </source>
</evidence>
<dbReference type="InterPro" id="IPR000731">
    <property type="entry name" value="SSD"/>
</dbReference>
<keyword evidence="3" id="KW-1003">Cell membrane</keyword>
<feature type="transmembrane region" description="Helical" evidence="8">
    <location>
        <begin position="548"/>
        <end position="566"/>
    </location>
</feature>
<evidence type="ECO:0000313" key="10">
    <source>
        <dbReference type="Proteomes" id="UP000095287"/>
    </source>
</evidence>
<accession>A0A1I8AAD7</accession>
<feature type="transmembrane region" description="Helical" evidence="8">
    <location>
        <begin position="851"/>
        <end position="872"/>
    </location>
</feature>
<dbReference type="InterPro" id="IPR003392">
    <property type="entry name" value="PTHD_SSD"/>
</dbReference>
<reference evidence="11" key="1">
    <citation type="submission" date="2016-11" db="UniProtKB">
        <authorList>
            <consortium name="WormBaseParasite"/>
        </authorList>
    </citation>
    <scope>IDENTIFICATION</scope>
</reference>
<comment type="subcellular location">
    <subcellularLocation>
        <location evidence="1">Cell membrane</location>
        <topology evidence="1">Multi-pass membrane protein</topology>
    </subcellularLocation>
</comment>